<dbReference type="InterPro" id="IPR036010">
    <property type="entry name" value="2Fe-2S_ferredoxin-like_sf"/>
</dbReference>
<keyword evidence="2" id="KW-1185">Reference proteome</keyword>
<dbReference type="GO" id="GO:0051537">
    <property type="term" value="F:2 iron, 2 sulfur cluster binding"/>
    <property type="evidence" value="ECO:0007669"/>
    <property type="project" value="InterPro"/>
</dbReference>
<dbReference type="InterPro" id="IPR006058">
    <property type="entry name" value="2Fe2S_fd_BS"/>
</dbReference>
<organism evidence="1 2">
    <name type="scientific">Prymnesium parvum</name>
    <name type="common">Toxic golden alga</name>
    <dbReference type="NCBI Taxonomy" id="97485"/>
    <lineage>
        <taxon>Eukaryota</taxon>
        <taxon>Haptista</taxon>
        <taxon>Haptophyta</taxon>
        <taxon>Prymnesiophyceae</taxon>
        <taxon>Prymnesiales</taxon>
        <taxon>Prymnesiaceae</taxon>
        <taxon>Prymnesium</taxon>
    </lineage>
</organism>
<name>A0AB34JJM4_PRYPA</name>
<accession>A0AB34JJM4</accession>
<dbReference type="PROSITE" id="PS00197">
    <property type="entry name" value="2FE2S_FER_1"/>
    <property type="match status" value="1"/>
</dbReference>
<evidence type="ECO:0008006" key="3">
    <source>
        <dbReference type="Google" id="ProtNLM"/>
    </source>
</evidence>
<dbReference type="EMBL" id="JBGBPQ010000007">
    <property type="protein sequence ID" value="KAL1521606.1"/>
    <property type="molecule type" value="Genomic_DNA"/>
</dbReference>
<dbReference type="Gene3D" id="3.10.20.30">
    <property type="match status" value="1"/>
</dbReference>
<reference evidence="1 2" key="1">
    <citation type="journal article" date="2024" name="Science">
        <title>Giant polyketide synthase enzymes in the biosynthesis of giant marine polyether toxins.</title>
        <authorList>
            <person name="Fallon T.R."/>
            <person name="Shende V.V."/>
            <person name="Wierzbicki I.H."/>
            <person name="Pendleton A.L."/>
            <person name="Watervoot N.F."/>
            <person name="Auber R.P."/>
            <person name="Gonzalez D.J."/>
            <person name="Wisecaver J.H."/>
            <person name="Moore B.S."/>
        </authorList>
    </citation>
    <scope>NUCLEOTIDE SEQUENCE [LARGE SCALE GENOMIC DNA]</scope>
    <source>
        <strain evidence="1 2">12B1</strain>
    </source>
</reference>
<evidence type="ECO:0000313" key="1">
    <source>
        <dbReference type="EMBL" id="KAL1521606.1"/>
    </source>
</evidence>
<dbReference type="InterPro" id="IPR012675">
    <property type="entry name" value="Beta-grasp_dom_sf"/>
</dbReference>
<proteinExistence type="predicted"/>
<protein>
    <recommendedName>
        <fullName evidence="3">2Fe-2S ferredoxin-type domain-containing protein</fullName>
    </recommendedName>
</protein>
<sequence length="102" mass="10474">MLLLVALSAASSLVPMPALVGEPARTLITGAAHTRVKSRAAVLMADVKAGAQITYQCKAGTCASCEVNLGGKSVRTCQTKVQKPWFGDTVTVTAKAGSATRL</sequence>
<comment type="caution">
    <text evidence="1">The sequence shown here is derived from an EMBL/GenBank/DDBJ whole genome shotgun (WGS) entry which is preliminary data.</text>
</comment>
<gene>
    <name evidence="1" type="ORF">AB1Y20_021265</name>
</gene>
<evidence type="ECO:0000313" key="2">
    <source>
        <dbReference type="Proteomes" id="UP001515480"/>
    </source>
</evidence>
<dbReference type="SUPFAM" id="SSF54292">
    <property type="entry name" value="2Fe-2S ferredoxin-like"/>
    <property type="match status" value="1"/>
</dbReference>
<dbReference type="AlphaFoldDB" id="A0AB34JJM4"/>
<dbReference type="Proteomes" id="UP001515480">
    <property type="component" value="Unassembled WGS sequence"/>
</dbReference>